<evidence type="ECO:0000256" key="1">
    <source>
        <dbReference type="SAM" id="Phobius"/>
    </source>
</evidence>
<keyword evidence="1" id="KW-1133">Transmembrane helix</keyword>
<proteinExistence type="predicted"/>
<dbReference type="Proteomes" id="UP000306918">
    <property type="component" value="Unassembled WGS sequence"/>
</dbReference>
<keyword evidence="1" id="KW-0472">Membrane</keyword>
<dbReference type="EMBL" id="STFF01000001">
    <property type="protein sequence ID" value="THU40910.1"/>
    <property type="molecule type" value="Genomic_DNA"/>
</dbReference>
<feature type="domain" description="DUF4178" evidence="2">
    <location>
        <begin position="279"/>
        <end position="408"/>
    </location>
</feature>
<reference evidence="3 4" key="1">
    <citation type="submission" date="2019-04" db="EMBL/GenBank/DDBJ databases">
        <title>Niastella caeni sp. nov., isolated from activated sludge.</title>
        <authorList>
            <person name="Sheng M."/>
        </authorList>
    </citation>
    <scope>NUCLEOTIDE SEQUENCE [LARGE SCALE GENOMIC DNA]</scope>
    <source>
        <strain evidence="3 4">HX-2-15</strain>
    </source>
</reference>
<feature type="transmembrane region" description="Helical" evidence="1">
    <location>
        <begin position="442"/>
        <end position="464"/>
    </location>
</feature>
<accession>A0A4S8HZ03</accession>
<dbReference type="AlphaFoldDB" id="A0A4S8HZ03"/>
<dbReference type="Pfam" id="PF13785">
    <property type="entry name" value="DUF4178"/>
    <property type="match status" value="1"/>
</dbReference>
<evidence type="ECO:0000313" key="3">
    <source>
        <dbReference type="EMBL" id="THU40910.1"/>
    </source>
</evidence>
<feature type="transmembrane region" description="Helical" evidence="1">
    <location>
        <begin position="595"/>
        <end position="615"/>
    </location>
</feature>
<dbReference type="InterPro" id="IPR025235">
    <property type="entry name" value="DUF4178"/>
</dbReference>
<keyword evidence="1" id="KW-0812">Transmembrane</keyword>
<organism evidence="3 4">
    <name type="scientific">Niastella caeni</name>
    <dbReference type="NCBI Taxonomy" id="2569763"/>
    <lineage>
        <taxon>Bacteria</taxon>
        <taxon>Pseudomonadati</taxon>
        <taxon>Bacteroidota</taxon>
        <taxon>Chitinophagia</taxon>
        <taxon>Chitinophagales</taxon>
        <taxon>Chitinophagaceae</taxon>
        <taxon>Niastella</taxon>
    </lineage>
</organism>
<comment type="caution">
    <text evidence="3">The sequence shown here is derived from an EMBL/GenBank/DDBJ whole genome shotgun (WGS) entry which is preliminary data.</text>
</comment>
<gene>
    <name evidence="3" type="ORF">FAM09_01995</name>
</gene>
<sequence>MSITGIHTCPDCNLPLTYRCADTNVIVCSHCFAPVKKPADGHLAQRVNLLIAKDEVTPIQIGTQGEWSGKKFEIIGRLRCVFADGFTNNWTMYFDDGGIMMLVENCGQFAVYEKTTLERNIAFSRVAALDYGSETAELIAGKQYTLERKTTCEYMEVEGETWLFDDDGKFTRLEVAAQRGGRLALIENNKGSYITFRIHYVPFPDFAFKNARSLVIGTVTKELSCSTCNEVTRLYSWPLANSYTCTSCGASYTFENGERKFKRRIGLNKSPAIPLHATGVIRGIQYQVVGFMEKEDDESYKWREYTLFNPIQGYAYLSEFNGHWIFLQETGHAPVITNNKTMQFDYDGKVFKLYNQYRYSVVDSRGEFPGNVFDNKKPNCKEWIAPPEIWARELHDSGLCWFQGKHISRSELYAAFGKDISLPFKVGVGAVQPAPGMVGLSLLLRGGAGILLVFLLLFLFSITYNREQVVYENMFVLPGTPEIPPIVTPPFKLDKWRANLEFHISAPINNSWFETAITLVNADNGNEYAVENGVEMYSGYDGGEYWTEGSSSGDVLMNAIPAGNYFLRIDPSKGPGNIETFSLKATYDVPMWRNFFIFVLFALLPLLAVLVLAVIREGRRWQNSPFYHQ</sequence>
<protein>
    <submittedName>
        <fullName evidence="3">DUF4178 domain-containing protein</fullName>
    </submittedName>
</protein>
<keyword evidence="4" id="KW-1185">Reference proteome</keyword>
<evidence type="ECO:0000259" key="2">
    <source>
        <dbReference type="Pfam" id="PF13785"/>
    </source>
</evidence>
<dbReference type="OrthoDB" id="713199at2"/>
<dbReference type="RefSeq" id="WP_136575402.1">
    <property type="nucleotide sequence ID" value="NZ_STFF01000001.1"/>
</dbReference>
<name>A0A4S8HZ03_9BACT</name>
<evidence type="ECO:0000313" key="4">
    <source>
        <dbReference type="Proteomes" id="UP000306918"/>
    </source>
</evidence>